<evidence type="ECO:0000313" key="2">
    <source>
        <dbReference type="Proteomes" id="UP000499080"/>
    </source>
</evidence>
<proteinExistence type="predicted"/>
<name>A0A4Y2IWE2_ARAVE</name>
<dbReference type="AlphaFoldDB" id="A0A4Y2IWE2"/>
<organism evidence="1 2">
    <name type="scientific">Araneus ventricosus</name>
    <name type="common">Orbweaver spider</name>
    <name type="synonym">Epeira ventricosa</name>
    <dbReference type="NCBI Taxonomy" id="182803"/>
    <lineage>
        <taxon>Eukaryota</taxon>
        <taxon>Metazoa</taxon>
        <taxon>Ecdysozoa</taxon>
        <taxon>Arthropoda</taxon>
        <taxon>Chelicerata</taxon>
        <taxon>Arachnida</taxon>
        <taxon>Araneae</taxon>
        <taxon>Araneomorphae</taxon>
        <taxon>Entelegynae</taxon>
        <taxon>Araneoidea</taxon>
        <taxon>Araneidae</taxon>
        <taxon>Araneus</taxon>
    </lineage>
</organism>
<reference evidence="1 2" key="1">
    <citation type="journal article" date="2019" name="Sci. Rep.">
        <title>Orb-weaving spider Araneus ventricosus genome elucidates the spidroin gene catalogue.</title>
        <authorList>
            <person name="Kono N."/>
            <person name="Nakamura H."/>
            <person name="Ohtoshi R."/>
            <person name="Moran D.A.P."/>
            <person name="Shinohara A."/>
            <person name="Yoshida Y."/>
            <person name="Fujiwara M."/>
            <person name="Mori M."/>
            <person name="Tomita M."/>
            <person name="Arakawa K."/>
        </authorList>
    </citation>
    <scope>NUCLEOTIDE SEQUENCE [LARGE SCALE GENOMIC DNA]</scope>
</reference>
<evidence type="ECO:0000313" key="1">
    <source>
        <dbReference type="EMBL" id="GBM81196.1"/>
    </source>
</evidence>
<comment type="caution">
    <text evidence="1">The sequence shown here is derived from an EMBL/GenBank/DDBJ whole genome shotgun (WGS) entry which is preliminary data.</text>
</comment>
<keyword evidence="2" id="KW-1185">Reference proteome</keyword>
<sequence>MRNRGKCHNKNNNLQLSRESDLPMIIGTFDLQTTQQLQKTAARKTKKQTLEKSRVVVGCSVTVVNTGYNGGVICLLERKMARPLQWVVCQLHSNEHPLRRLIEHLDGSTTGPQGFSGSIGKILSNCEHLLIIETFLQILGNFPIIEKNVSDNFSTDQKCLWDICRAVTSGQYSPSPANKNPENCHIPDGSQLPIDCFDFT</sequence>
<dbReference type="EMBL" id="BGPR01107907">
    <property type="protein sequence ID" value="GBM81196.1"/>
    <property type="molecule type" value="Genomic_DNA"/>
</dbReference>
<protein>
    <submittedName>
        <fullName evidence="1">Uncharacterized protein</fullName>
    </submittedName>
</protein>
<gene>
    <name evidence="1" type="ORF">AVEN_258671_1</name>
</gene>
<dbReference type="Proteomes" id="UP000499080">
    <property type="component" value="Unassembled WGS sequence"/>
</dbReference>
<accession>A0A4Y2IWE2</accession>
<dbReference type="OrthoDB" id="6617942at2759"/>